<gene>
    <name evidence="3" type="ORF">ASNO1_14270</name>
</gene>
<dbReference type="CDD" id="cd19095">
    <property type="entry name" value="AKR_PA4992-like"/>
    <property type="match status" value="1"/>
</dbReference>
<evidence type="ECO:0000313" key="3">
    <source>
        <dbReference type="EMBL" id="GMU05175.1"/>
    </source>
</evidence>
<name>A0ABQ6QMD6_9BACT</name>
<dbReference type="Proteomes" id="UP001342631">
    <property type="component" value="Unassembled WGS sequence"/>
</dbReference>
<keyword evidence="1" id="KW-0732">Signal</keyword>
<dbReference type="InterPro" id="IPR053135">
    <property type="entry name" value="AKR2_Oxidoreductase"/>
</dbReference>
<dbReference type="InterPro" id="IPR036812">
    <property type="entry name" value="NAD(P)_OxRdtase_dom_sf"/>
</dbReference>
<dbReference type="EMBL" id="BTTX01000001">
    <property type="protein sequence ID" value="GMU05175.1"/>
    <property type="molecule type" value="Genomic_DNA"/>
</dbReference>
<accession>A0ABQ6QMD6</accession>
<evidence type="ECO:0000259" key="2">
    <source>
        <dbReference type="Pfam" id="PF00248"/>
    </source>
</evidence>
<organism evidence="3 4">
    <name type="scientific">Corallococcus caeni</name>
    <dbReference type="NCBI Taxonomy" id="3082388"/>
    <lineage>
        <taxon>Bacteria</taxon>
        <taxon>Pseudomonadati</taxon>
        <taxon>Myxococcota</taxon>
        <taxon>Myxococcia</taxon>
        <taxon>Myxococcales</taxon>
        <taxon>Cystobacterineae</taxon>
        <taxon>Myxococcaceae</taxon>
        <taxon>Corallococcus</taxon>
    </lineage>
</organism>
<dbReference type="RefSeq" id="WP_338275618.1">
    <property type="nucleotide sequence ID" value="NZ_BTTX01000001.1"/>
</dbReference>
<comment type="caution">
    <text evidence="3">The sequence shown here is derived from an EMBL/GenBank/DDBJ whole genome shotgun (WGS) entry which is preliminary data.</text>
</comment>
<evidence type="ECO:0000313" key="4">
    <source>
        <dbReference type="Proteomes" id="UP001342631"/>
    </source>
</evidence>
<dbReference type="Gene3D" id="3.20.20.100">
    <property type="entry name" value="NADP-dependent oxidoreductase domain"/>
    <property type="match status" value="1"/>
</dbReference>
<feature type="signal peptide" evidence="1">
    <location>
        <begin position="1"/>
        <end position="30"/>
    </location>
</feature>
<protein>
    <submittedName>
        <fullName evidence="3">Aldo/keto reductase</fullName>
    </submittedName>
</protein>
<dbReference type="PANTHER" id="PTHR43312:SF1">
    <property type="entry name" value="NADP-DEPENDENT OXIDOREDUCTASE DOMAIN-CONTAINING PROTEIN"/>
    <property type="match status" value="1"/>
</dbReference>
<dbReference type="Pfam" id="PF00248">
    <property type="entry name" value="Aldo_ket_red"/>
    <property type="match status" value="1"/>
</dbReference>
<sequence>MRPPHAPPSRREVLVAGIGAALAPSLSALAQTPTPGPRMLTRPIPSSGEALPVIGMGTWQTFDVGGAANERAPLAQVLQKFFASGARLIDSSPMYGHSEAVVGDLLKQSGQEKTPFLATKVWTRGKAEGAAQIQASLQKMGHGRMDLMQVHNLLDVDVHLPVLREMKAAKKIRYVGVTHYQRGAFDDLEKHIQGSKLDFVQLPYSLAMRDAEARLLPAAKEHGVAVLVMEPFDKGNLFRKMKGKPLPDWAAEFDCTSWAQFFLKFILGHPAVNCPIPATSDPAHLEDNVKAGFGRLPDDTLRARMVKLLES</sequence>
<dbReference type="SUPFAM" id="SSF51430">
    <property type="entry name" value="NAD(P)-linked oxidoreductase"/>
    <property type="match status" value="1"/>
</dbReference>
<dbReference type="InterPro" id="IPR023210">
    <property type="entry name" value="NADP_OxRdtase_dom"/>
</dbReference>
<evidence type="ECO:0000256" key="1">
    <source>
        <dbReference type="SAM" id="SignalP"/>
    </source>
</evidence>
<dbReference type="PANTHER" id="PTHR43312">
    <property type="entry name" value="D-THREO-ALDOSE 1-DEHYDROGENASE"/>
    <property type="match status" value="1"/>
</dbReference>
<feature type="domain" description="NADP-dependent oxidoreductase" evidence="2">
    <location>
        <begin position="54"/>
        <end position="300"/>
    </location>
</feature>
<feature type="chain" id="PRO_5045355684" evidence="1">
    <location>
        <begin position="31"/>
        <end position="311"/>
    </location>
</feature>
<keyword evidence="4" id="KW-1185">Reference proteome</keyword>
<proteinExistence type="predicted"/>
<reference evidence="3 4" key="1">
    <citation type="journal article" date="2024" name="Arch. Microbiol.">
        <title>Corallococcus caeni sp. nov., a novel myxobacterium isolated from activated sludge.</title>
        <authorList>
            <person name="Tomita S."/>
            <person name="Nakai R."/>
            <person name="Kuroda K."/>
            <person name="Kurashita H."/>
            <person name="Hatamoto M."/>
            <person name="Yamaguchi T."/>
            <person name="Narihiro T."/>
        </authorList>
    </citation>
    <scope>NUCLEOTIDE SEQUENCE [LARGE SCALE GENOMIC DNA]</scope>
    <source>
        <strain evidence="3 4">NO1</strain>
    </source>
</reference>